<name>A0A5M6CAG7_9BACT</name>
<evidence type="ECO:0000313" key="9">
    <source>
        <dbReference type="Proteomes" id="UP000323632"/>
    </source>
</evidence>
<proteinExistence type="inferred from homology"/>
<dbReference type="InterPro" id="IPR023408">
    <property type="entry name" value="MscS_beta-dom_sf"/>
</dbReference>
<evidence type="ECO:0000256" key="2">
    <source>
        <dbReference type="ARBA" id="ARBA00008017"/>
    </source>
</evidence>
<accession>A0A5M6CAG7</accession>
<dbReference type="InterPro" id="IPR010920">
    <property type="entry name" value="LSM_dom_sf"/>
</dbReference>
<dbReference type="SUPFAM" id="SSF82861">
    <property type="entry name" value="Mechanosensitive channel protein MscS (YggB), transmembrane region"/>
    <property type="match status" value="1"/>
</dbReference>
<keyword evidence="3 6" id="KW-0812">Transmembrane</keyword>
<dbReference type="EMBL" id="VWSH01000004">
    <property type="protein sequence ID" value="KAA5532167.1"/>
    <property type="molecule type" value="Genomic_DNA"/>
</dbReference>
<keyword evidence="5 6" id="KW-0472">Membrane</keyword>
<evidence type="ECO:0000259" key="7">
    <source>
        <dbReference type="Pfam" id="PF00924"/>
    </source>
</evidence>
<dbReference type="SUPFAM" id="SSF50182">
    <property type="entry name" value="Sm-like ribonucleoproteins"/>
    <property type="match status" value="1"/>
</dbReference>
<sequence>MDIKNEHDIAKASSTPANHMLFAGGYVLLAIISLGVYFLFRLHIFAFTPLLEKLLPKLALACFCTFIILSLARFAERSITRHAHVKSQGYNLVRVIRLLSLFVVFLVFISFLNANWYTTAASLGIVSLILGFALQTPIASLMGWVYIVIRSPFKVGDRIQVSNFTGDVVEINYLDTTLWEFAGDYLTNDLPSGRLIRFPNSLIFQDEVYNYSWNKFPYIWNEIPFHVAYESDLPFIEQSIRRIATEELGDMDEKVKELRQMIKKTPVDELEVKEYPFVQLRINANTWVEVLLIYLVEPKHSGTTRTNLIKRILEELMKEPDKVMFPKTNAR</sequence>
<dbReference type="Proteomes" id="UP000323632">
    <property type="component" value="Unassembled WGS sequence"/>
</dbReference>
<dbReference type="AlphaFoldDB" id="A0A5M6CAG7"/>
<dbReference type="Pfam" id="PF00924">
    <property type="entry name" value="MS_channel_2nd"/>
    <property type="match status" value="1"/>
</dbReference>
<keyword evidence="4 6" id="KW-1133">Transmembrane helix</keyword>
<reference evidence="8 9" key="1">
    <citation type="submission" date="2019-09" db="EMBL/GenBank/DDBJ databases">
        <title>Genome sequence and assembly of Taibaiella sp.</title>
        <authorList>
            <person name="Chhetri G."/>
        </authorList>
    </citation>
    <scope>NUCLEOTIDE SEQUENCE [LARGE SCALE GENOMIC DNA]</scope>
    <source>
        <strain evidence="8 9">KVB11</strain>
    </source>
</reference>
<comment type="caution">
    <text evidence="8">The sequence shown here is derived from an EMBL/GenBank/DDBJ whole genome shotgun (WGS) entry which is preliminary data.</text>
</comment>
<feature type="domain" description="Mechanosensitive ion channel MscS" evidence="7">
    <location>
        <begin position="137"/>
        <end position="212"/>
    </location>
</feature>
<evidence type="ECO:0000256" key="4">
    <source>
        <dbReference type="ARBA" id="ARBA00022989"/>
    </source>
</evidence>
<evidence type="ECO:0000256" key="3">
    <source>
        <dbReference type="ARBA" id="ARBA00022692"/>
    </source>
</evidence>
<dbReference type="PANTHER" id="PTHR30221">
    <property type="entry name" value="SMALL-CONDUCTANCE MECHANOSENSITIVE CHANNEL"/>
    <property type="match status" value="1"/>
</dbReference>
<gene>
    <name evidence="8" type="ORF">F0919_15310</name>
</gene>
<keyword evidence="9" id="KW-1185">Reference proteome</keyword>
<dbReference type="Gene3D" id="1.10.287.1260">
    <property type="match status" value="1"/>
</dbReference>
<evidence type="ECO:0000256" key="6">
    <source>
        <dbReference type="SAM" id="Phobius"/>
    </source>
</evidence>
<evidence type="ECO:0000256" key="1">
    <source>
        <dbReference type="ARBA" id="ARBA00004141"/>
    </source>
</evidence>
<dbReference type="InterPro" id="IPR045275">
    <property type="entry name" value="MscS_archaea/bacteria_type"/>
</dbReference>
<dbReference type="GO" id="GO:0008381">
    <property type="term" value="F:mechanosensitive monoatomic ion channel activity"/>
    <property type="evidence" value="ECO:0007669"/>
    <property type="project" value="InterPro"/>
</dbReference>
<dbReference type="GO" id="GO:0016020">
    <property type="term" value="C:membrane"/>
    <property type="evidence" value="ECO:0007669"/>
    <property type="project" value="UniProtKB-SubCell"/>
</dbReference>
<comment type="similarity">
    <text evidence="2">Belongs to the MscS (TC 1.A.23) family.</text>
</comment>
<dbReference type="InterPro" id="IPR006685">
    <property type="entry name" value="MscS_channel_2nd"/>
</dbReference>
<feature type="transmembrane region" description="Helical" evidence="6">
    <location>
        <begin position="21"/>
        <end position="42"/>
    </location>
</feature>
<evidence type="ECO:0000256" key="5">
    <source>
        <dbReference type="ARBA" id="ARBA00023136"/>
    </source>
</evidence>
<dbReference type="InterPro" id="IPR011014">
    <property type="entry name" value="MscS_channel_TM-2"/>
</dbReference>
<dbReference type="Gene3D" id="2.30.30.60">
    <property type="match status" value="1"/>
</dbReference>
<feature type="transmembrane region" description="Helical" evidence="6">
    <location>
        <begin position="95"/>
        <end position="117"/>
    </location>
</feature>
<dbReference type="RefSeq" id="WP_150033669.1">
    <property type="nucleotide sequence ID" value="NZ_VWSH01000004.1"/>
</dbReference>
<dbReference type="PANTHER" id="PTHR30221:SF1">
    <property type="entry name" value="SMALL-CONDUCTANCE MECHANOSENSITIVE CHANNEL"/>
    <property type="match status" value="1"/>
</dbReference>
<feature type="transmembrane region" description="Helical" evidence="6">
    <location>
        <begin position="54"/>
        <end position="74"/>
    </location>
</feature>
<feature type="transmembrane region" description="Helical" evidence="6">
    <location>
        <begin position="123"/>
        <end position="149"/>
    </location>
</feature>
<organism evidence="8 9">
    <name type="scientific">Taibaiella lutea</name>
    <dbReference type="NCBI Taxonomy" id="2608001"/>
    <lineage>
        <taxon>Bacteria</taxon>
        <taxon>Pseudomonadati</taxon>
        <taxon>Bacteroidota</taxon>
        <taxon>Chitinophagia</taxon>
        <taxon>Chitinophagales</taxon>
        <taxon>Chitinophagaceae</taxon>
        <taxon>Taibaiella</taxon>
    </lineage>
</organism>
<comment type="subcellular location">
    <subcellularLocation>
        <location evidence="1">Membrane</location>
        <topology evidence="1">Multi-pass membrane protein</topology>
    </subcellularLocation>
</comment>
<protein>
    <submittedName>
        <fullName evidence="8">Mechanosensitive ion channel</fullName>
    </submittedName>
</protein>
<evidence type="ECO:0000313" key="8">
    <source>
        <dbReference type="EMBL" id="KAA5532167.1"/>
    </source>
</evidence>